<sequence>MFYKNRSFIAVIGDIRESRTLEHRRKVQEHLETVLKELNESYSDDIAAKFLITLGDEFQGLLFSGKNLLKMIERIKIELYPVTFRFGIGIGPITTDIHPEMALGADGPAFYHARSAIQYLKENESKKKSVLADICFKSEEENCSEERLLNTVFSLLCALEHTWTDRQREIIWDMLIHQDGQSKTASRAGISQASVNRALSFGSYYTYEKAIKEINTIIEEISL</sequence>
<dbReference type="AlphaFoldDB" id="A0A9D2I4I4"/>
<protein>
    <submittedName>
        <fullName evidence="1">SatD family protein</fullName>
    </submittedName>
</protein>
<accession>A0A9D2I4I4</accession>
<dbReference type="InterPro" id="IPR032580">
    <property type="entry name" value="SatD"/>
</dbReference>
<reference evidence="1" key="1">
    <citation type="journal article" date="2021" name="PeerJ">
        <title>Extensive microbial diversity within the chicken gut microbiome revealed by metagenomics and culture.</title>
        <authorList>
            <person name="Gilroy R."/>
            <person name="Ravi A."/>
            <person name="Getino M."/>
            <person name="Pursley I."/>
            <person name="Horton D.L."/>
            <person name="Alikhan N.F."/>
            <person name="Baker D."/>
            <person name="Gharbi K."/>
            <person name="Hall N."/>
            <person name="Watson M."/>
            <person name="Adriaenssens E.M."/>
            <person name="Foster-Nyarko E."/>
            <person name="Jarju S."/>
            <person name="Secka A."/>
            <person name="Antonio M."/>
            <person name="Oren A."/>
            <person name="Chaudhuri R.R."/>
            <person name="La Ragione R."/>
            <person name="Hildebrand F."/>
            <person name="Pallen M.J."/>
        </authorList>
    </citation>
    <scope>NUCLEOTIDE SEQUENCE</scope>
    <source>
        <strain evidence="1">CHK179-7159</strain>
    </source>
</reference>
<name>A0A9D2I4I4_9FIRM</name>
<gene>
    <name evidence="1" type="ORF">H9717_01050</name>
</gene>
<comment type="caution">
    <text evidence="1">The sequence shown here is derived from an EMBL/GenBank/DDBJ whole genome shotgun (WGS) entry which is preliminary data.</text>
</comment>
<proteinExistence type="predicted"/>
<organism evidence="1 2">
    <name type="scientific">Candidatus Eisenbergiella merdipullorum</name>
    <dbReference type="NCBI Taxonomy" id="2838553"/>
    <lineage>
        <taxon>Bacteria</taxon>
        <taxon>Bacillati</taxon>
        <taxon>Bacillota</taxon>
        <taxon>Clostridia</taxon>
        <taxon>Lachnospirales</taxon>
        <taxon>Lachnospiraceae</taxon>
        <taxon>Eisenbergiella</taxon>
    </lineage>
</organism>
<dbReference type="Pfam" id="PF16264">
    <property type="entry name" value="SatD"/>
    <property type="match status" value="1"/>
</dbReference>
<dbReference type="Proteomes" id="UP000886858">
    <property type="component" value="Unassembled WGS sequence"/>
</dbReference>
<evidence type="ECO:0000313" key="2">
    <source>
        <dbReference type="Proteomes" id="UP000886858"/>
    </source>
</evidence>
<reference evidence="1" key="2">
    <citation type="submission" date="2021-04" db="EMBL/GenBank/DDBJ databases">
        <authorList>
            <person name="Gilroy R."/>
        </authorList>
    </citation>
    <scope>NUCLEOTIDE SEQUENCE</scope>
    <source>
        <strain evidence="1">CHK179-7159</strain>
    </source>
</reference>
<evidence type="ECO:0000313" key="1">
    <source>
        <dbReference type="EMBL" id="HJA91704.1"/>
    </source>
</evidence>
<dbReference type="EMBL" id="DWYY01000009">
    <property type="protein sequence ID" value="HJA91704.1"/>
    <property type="molecule type" value="Genomic_DNA"/>
</dbReference>